<dbReference type="PANTHER" id="PTHR43798">
    <property type="entry name" value="MONOACYLGLYCEROL LIPASE"/>
    <property type="match status" value="1"/>
</dbReference>
<evidence type="ECO:0000313" key="4">
    <source>
        <dbReference type="Proteomes" id="UP000694660"/>
    </source>
</evidence>
<protein>
    <submittedName>
        <fullName evidence="3">Alpha/beta hydrolase</fullName>
    </submittedName>
</protein>
<dbReference type="SUPFAM" id="SSF53474">
    <property type="entry name" value="alpha/beta-Hydrolases"/>
    <property type="match status" value="1"/>
</dbReference>
<evidence type="ECO:0000259" key="2">
    <source>
        <dbReference type="Pfam" id="PF00561"/>
    </source>
</evidence>
<comment type="caution">
    <text evidence="3">The sequence shown here is derived from an EMBL/GenBank/DDBJ whole genome shotgun (WGS) entry which is preliminary data.</text>
</comment>
<dbReference type="AlphaFoldDB" id="A0A944HAP4"/>
<dbReference type="InterPro" id="IPR000073">
    <property type="entry name" value="AB_hydrolase_1"/>
</dbReference>
<sequence length="291" mass="32231">MDHFTADDGERIHLRISGEGAPLILLHGWTASHRDWQPFMEAFEAHHRVVRWDARGHGGHALRTETPVTVERMAQDLAQLIDHYALDGAVVVGHSMGALTLWQYLRDFGLARLSRLVFIDQSPRLLTGPGWRCGIYGDFDAARNLAFIHDLRQDFAEAVLRLVAHGHNAAARLRYAEDGEAIQSARRRLASLAAGPLIDCWASLTAADYRDVLRSITLPTLLVYGGASNFYGCEVAHYVRDSIPNALLHIYEAVDHAPHLWQRERFVGDVLAFVGGASAQQGDGGREGEEG</sequence>
<evidence type="ECO:0000313" key="3">
    <source>
        <dbReference type="EMBL" id="MBT0963670.1"/>
    </source>
</evidence>
<keyword evidence="4" id="KW-1185">Reference proteome</keyword>
<gene>
    <name evidence="3" type="ORF">I8J34_21025</name>
</gene>
<name>A0A944HAP4_DENI1</name>
<dbReference type="GO" id="GO:0016787">
    <property type="term" value="F:hydrolase activity"/>
    <property type="evidence" value="ECO:0007669"/>
    <property type="project" value="UniProtKB-KW"/>
</dbReference>
<dbReference type="GO" id="GO:0016020">
    <property type="term" value="C:membrane"/>
    <property type="evidence" value="ECO:0007669"/>
    <property type="project" value="TreeGrafter"/>
</dbReference>
<dbReference type="PANTHER" id="PTHR43798:SF31">
    <property type="entry name" value="AB HYDROLASE SUPERFAMILY PROTEIN YCLE"/>
    <property type="match status" value="1"/>
</dbReference>
<proteinExistence type="predicted"/>
<dbReference type="InterPro" id="IPR050266">
    <property type="entry name" value="AB_hydrolase_sf"/>
</dbReference>
<reference evidence="4" key="1">
    <citation type="journal article" date="2022" name="ISME J.">
        <title>Genetic and phylogenetic analysis of dissimilatory iodate-reducing bacteria identifies potential niches across the world's oceans.</title>
        <authorList>
            <person name="Reyes-Umana V."/>
            <person name="Henning Z."/>
            <person name="Lee K."/>
            <person name="Barnum T.P."/>
            <person name="Coates J.D."/>
        </authorList>
    </citation>
    <scope>NUCLEOTIDE SEQUENCE [LARGE SCALE GENOMIC DNA]</scope>
    <source>
        <strain evidence="4">IR12</strain>
    </source>
</reference>
<dbReference type="InterPro" id="IPR029058">
    <property type="entry name" value="AB_hydrolase_fold"/>
</dbReference>
<dbReference type="EMBL" id="JAEKFT010000035">
    <property type="protein sequence ID" value="MBT0963670.1"/>
    <property type="molecule type" value="Genomic_DNA"/>
</dbReference>
<dbReference type="Proteomes" id="UP000694660">
    <property type="component" value="Unassembled WGS sequence"/>
</dbReference>
<dbReference type="Gene3D" id="3.40.50.1820">
    <property type="entry name" value="alpha/beta hydrolase"/>
    <property type="match status" value="1"/>
</dbReference>
<accession>A0A944HAP4</accession>
<dbReference type="Pfam" id="PF00561">
    <property type="entry name" value="Abhydrolase_1"/>
    <property type="match status" value="1"/>
</dbReference>
<evidence type="ECO:0000256" key="1">
    <source>
        <dbReference type="ARBA" id="ARBA00022801"/>
    </source>
</evidence>
<keyword evidence="1 3" id="KW-0378">Hydrolase</keyword>
<feature type="domain" description="AB hydrolase-1" evidence="2">
    <location>
        <begin position="22"/>
        <end position="261"/>
    </location>
</feature>
<organism evidence="3 4">
    <name type="scientific">Denitromonas iodatirespirans</name>
    <dbReference type="NCBI Taxonomy" id="2795389"/>
    <lineage>
        <taxon>Bacteria</taxon>
        <taxon>Pseudomonadati</taxon>
        <taxon>Pseudomonadota</taxon>
        <taxon>Betaproteobacteria</taxon>
        <taxon>Rhodocyclales</taxon>
        <taxon>Zoogloeaceae</taxon>
        <taxon>Denitromonas</taxon>
    </lineage>
</organism>
<dbReference type="RefSeq" id="WP_214363602.1">
    <property type="nucleotide sequence ID" value="NZ_JAEKFT010000035.1"/>
</dbReference>